<reference evidence="1 2" key="1">
    <citation type="journal article" date="2024" name="BMC Genomics">
        <title>De novo assembly and annotation of Popillia japonica's genome with initial clues to its potential as an invasive pest.</title>
        <authorList>
            <person name="Cucini C."/>
            <person name="Boschi S."/>
            <person name="Funari R."/>
            <person name="Cardaioli E."/>
            <person name="Iannotti N."/>
            <person name="Marturano G."/>
            <person name="Paoli F."/>
            <person name="Bruttini M."/>
            <person name="Carapelli A."/>
            <person name="Frati F."/>
            <person name="Nardi F."/>
        </authorList>
    </citation>
    <scope>NUCLEOTIDE SEQUENCE [LARGE SCALE GENOMIC DNA]</scope>
    <source>
        <strain evidence="1">DMR45628</strain>
    </source>
</reference>
<protein>
    <submittedName>
        <fullName evidence="1">Uncharacterized protein</fullName>
    </submittedName>
</protein>
<accession>A0AAW1M3X7</accession>
<dbReference type="EMBL" id="JASPKY010000069">
    <property type="protein sequence ID" value="KAK9739912.1"/>
    <property type="molecule type" value="Genomic_DNA"/>
</dbReference>
<dbReference type="Proteomes" id="UP001458880">
    <property type="component" value="Unassembled WGS sequence"/>
</dbReference>
<dbReference type="AlphaFoldDB" id="A0AAW1M3X7"/>
<organism evidence="1 2">
    <name type="scientific">Popillia japonica</name>
    <name type="common">Japanese beetle</name>
    <dbReference type="NCBI Taxonomy" id="7064"/>
    <lineage>
        <taxon>Eukaryota</taxon>
        <taxon>Metazoa</taxon>
        <taxon>Ecdysozoa</taxon>
        <taxon>Arthropoda</taxon>
        <taxon>Hexapoda</taxon>
        <taxon>Insecta</taxon>
        <taxon>Pterygota</taxon>
        <taxon>Neoptera</taxon>
        <taxon>Endopterygota</taxon>
        <taxon>Coleoptera</taxon>
        <taxon>Polyphaga</taxon>
        <taxon>Scarabaeiformia</taxon>
        <taxon>Scarabaeidae</taxon>
        <taxon>Rutelinae</taxon>
        <taxon>Popillia</taxon>
    </lineage>
</organism>
<comment type="caution">
    <text evidence="1">The sequence shown here is derived from an EMBL/GenBank/DDBJ whole genome shotgun (WGS) entry which is preliminary data.</text>
</comment>
<evidence type="ECO:0000313" key="1">
    <source>
        <dbReference type="EMBL" id="KAK9739912.1"/>
    </source>
</evidence>
<name>A0AAW1M3X7_POPJA</name>
<gene>
    <name evidence="1" type="ORF">QE152_g8603</name>
</gene>
<evidence type="ECO:0000313" key="2">
    <source>
        <dbReference type="Proteomes" id="UP001458880"/>
    </source>
</evidence>
<proteinExistence type="predicted"/>
<sequence length="177" mass="20408">MVVLKTQGFLNNEDLILQLMDTRQPLILGCVETPVYEEVTDNEIIIEAYNLVKAVATNRSTGGVLLVFDSEWNNRGDVNEMKKDWKGTIQNIMDGMCPRKEILIAEIHKANKWITASVLHEMKIRDEKYKVAIATASTESWEEYRKHRNKVVQLVRSNKEEYLRNIIDGNKSNLSEL</sequence>
<keyword evidence="2" id="KW-1185">Reference proteome</keyword>